<evidence type="ECO:0000313" key="11">
    <source>
        <dbReference type="EMBL" id="GAB1294909.1"/>
    </source>
</evidence>
<dbReference type="Gene3D" id="3.40.50.300">
    <property type="entry name" value="P-loop containing nucleotide triphosphate hydrolases"/>
    <property type="match status" value="1"/>
</dbReference>
<dbReference type="SMART" id="SM00249">
    <property type="entry name" value="PHD"/>
    <property type="match status" value="1"/>
</dbReference>
<dbReference type="Pfam" id="PF21324">
    <property type="entry name" value="SHPRH_helical-2nd"/>
    <property type="match status" value="1"/>
</dbReference>
<dbReference type="InterPro" id="IPR000330">
    <property type="entry name" value="SNF2_N"/>
</dbReference>
<keyword evidence="4" id="KW-0378">Hydrolase</keyword>
<dbReference type="CDD" id="cd18070">
    <property type="entry name" value="DEXQc_SHPRH"/>
    <property type="match status" value="1"/>
</dbReference>
<feature type="region of interest" description="Disordered" evidence="7">
    <location>
        <begin position="250"/>
        <end position="269"/>
    </location>
</feature>
<dbReference type="InterPro" id="IPR001965">
    <property type="entry name" value="Znf_PHD"/>
</dbReference>
<dbReference type="PANTHER" id="PTHR45865">
    <property type="entry name" value="E3 UBIQUITIN-PROTEIN LIGASE SHPRH FAMILY MEMBER"/>
    <property type="match status" value="1"/>
</dbReference>
<dbReference type="PROSITE" id="PS51504">
    <property type="entry name" value="H15"/>
    <property type="match status" value="1"/>
</dbReference>
<dbReference type="Pfam" id="PF00176">
    <property type="entry name" value="SNF2-rel_dom"/>
    <property type="match status" value="1"/>
</dbReference>
<dbReference type="Gene3D" id="1.10.10.10">
    <property type="entry name" value="Winged helix-like DNA-binding domain superfamily/Winged helix DNA-binding domain"/>
    <property type="match status" value="1"/>
</dbReference>
<dbReference type="InterPro" id="IPR036388">
    <property type="entry name" value="WH-like_DNA-bd_sf"/>
</dbReference>
<evidence type="ECO:0000256" key="1">
    <source>
        <dbReference type="ARBA" id="ARBA00022553"/>
    </source>
</evidence>
<feature type="region of interest" description="Disordered" evidence="7">
    <location>
        <begin position="556"/>
        <end position="584"/>
    </location>
</feature>
<comment type="caution">
    <text evidence="11">The sequence shown here is derived from an EMBL/GenBank/DDBJ whole genome shotgun (WGS) entry which is preliminary data.</text>
</comment>
<dbReference type="InterPro" id="IPR019786">
    <property type="entry name" value="Zinc_finger_PHD-type_CS"/>
</dbReference>
<keyword evidence="1" id="KW-0597">Phosphoprotein</keyword>
<dbReference type="SUPFAM" id="SSF57903">
    <property type="entry name" value="FYVE/PHD zinc finger"/>
    <property type="match status" value="1"/>
</dbReference>
<dbReference type="PROSITE" id="PS01359">
    <property type="entry name" value="ZF_PHD_1"/>
    <property type="match status" value="1"/>
</dbReference>
<dbReference type="Gene3D" id="3.30.40.10">
    <property type="entry name" value="Zinc/RING finger domain, C3HC4 (zinc finger)"/>
    <property type="match status" value="2"/>
</dbReference>
<dbReference type="SUPFAM" id="SSF57850">
    <property type="entry name" value="RING/U-box"/>
    <property type="match status" value="1"/>
</dbReference>
<organism evidence="11 12">
    <name type="scientific">Apodemus speciosus</name>
    <name type="common">Large Japanese field mouse</name>
    <dbReference type="NCBI Taxonomy" id="105296"/>
    <lineage>
        <taxon>Eukaryota</taxon>
        <taxon>Metazoa</taxon>
        <taxon>Chordata</taxon>
        <taxon>Craniata</taxon>
        <taxon>Vertebrata</taxon>
        <taxon>Euteleostomi</taxon>
        <taxon>Mammalia</taxon>
        <taxon>Eutheria</taxon>
        <taxon>Euarchontoglires</taxon>
        <taxon>Glires</taxon>
        <taxon>Rodentia</taxon>
        <taxon>Myomorpha</taxon>
        <taxon>Muroidea</taxon>
        <taxon>Muridae</taxon>
        <taxon>Murinae</taxon>
        <taxon>Apodemus</taxon>
    </lineage>
</organism>
<dbReference type="CDD" id="cd18793">
    <property type="entry name" value="SF2_C_SNF"/>
    <property type="match status" value="1"/>
</dbReference>
<evidence type="ECO:0000256" key="2">
    <source>
        <dbReference type="ARBA" id="ARBA00022723"/>
    </source>
</evidence>
<protein>
    <submittedName>
        <fullName evidence="11">E3 ubiquitin-protein ligase SHPRH</fullName>
    </submittedName>
</protein>
<dbReference type="InterPro" id="IPR011011">
    <property type="entry name" value="Znf_FYVE_PHD"/>
</dbReference>
<dbReference type="Pfam" id="PF21325">
    <property type="entry name" value="SHPRH_helical-1st"/>
    <property type="match status" value="1"/>
</dbReference>
<feature type="region of interest" description="Disordered" evidence="7">
    <location>
        <begin position="607"/>
        <end position="677"/>
    </location>
</feature>
<name>A0ABQ0F6N7_APOSI</name>
<evidence type="ECO:0000256" key="7">
    <source>
        <dbReference type="SAM" id="MobiDB-lite"/>
    </source>
</evidence>
<evidence type="ECO:0000256" key="5">
    <source>
        <dbReference type="ARBA" id="ARBA00022833"/>
    </source>
</evidence>
<dbReference type="InterPro" id="IPR052583">
    <property type="entry name" value="ATP-helicase/E3_Ub-Ligase"/>
</dbReference>
<dbReference type="CDD" id="cd00073">
    <property type="entry name" value="H15"/>
    <property type="match status" value="1"/>
</dbReference>
<feature type="domain" description="Helicase C-terminal" evidence="9">
    <location>
        <begin position="1540"/>
        <end position="1672"/>
    </location>
</feature>
<dbReference type="Pfam" id="PF00271">
    <property type="entry name" value="Helicase_C"/>
    <property type="match status" value="1"/>
</dbReference>
<feature type="compositionally biased region" description="Polar residues" evidence="7">
    <location>
        <begin position="633"/>
        <end position="653"/>
    </location>
</feature>
<dbReference type="InterPro" id="IPR048686">
    <property type="entry name" value="SHPRH_helical_1st"/>
</dbReference>
<dbReference type="PROSITE" id="PS51194">
    <property type="entry name" value="HELICASE_CTER"/>
    <property type="match status" value="1"/>
</dbReference>
<evidence type="ECO:0000256" key="4">
    <source>
        <dbReference type="ARBA" id="ARBA00022801"/>
    </source>
</evidence>
<feature type="domain" description="RING-type" evidence="8">
    <location>
        <begin position="1458"/>
        <end position="1505"/>
    </location>
</feature>
<keyword evidence="5" id="KW-0862">Zinc</keyword>
<dbReference type="CDD" id="cd15547">
    <property type="entry name" value="PHD_SHPRH"/>
    <property type="match status" value="1"/>
</dbReference>
<evidence type="ECO:0000259" key="8">
    <source>
        <dbReference type="PROSITE" id="PS50089"/>
    </source>
</evidence>
<reference evidence="11 12" key="1">
    <citation type="submission" date="2024-08" db="EMBL/GenBank/DDBJ databases">
        <title>The draft genome of Apodemus speciosus.</title>
        <authorList>
            <person name="Nabeshima K."/>
            <person name="Suzuki S."/>
            <person name="Onuma M."/>
        </authorList>
    </citation>
    <scope>NUCLEOTIDE SEQUENCE [LARGE SCALE GENOMIC DNA]</scope>
    <source>
        <strain evidence="11">IB14-021</strain>
    </source>
</reference>
<dbReference type="InterPro" id="IPR001650">
    <property type="entry name" value="Helicase_C-like"/>
</dbReference>
<evidence type="ECO:0000256" key="6">
    <source>
        <dbReference type="PROSITE-ProRule" id="PRU00175"/>
    </source>
</evidence>
<feature type="domain" description="H15" evidence="10">
    <location>
        <begin position="464"/>
        <end position="538"/>
    </location>
</feature>
<dbReference type="SMART" id="SM00526">
    <property type="entry name" value="H15"/>
    <property type="match status" value="1"/>
</dbReference>
<dbReference type="InterPro" id="IPR049730">
    <property type="entry name" value="SNF2/RAD54-like_C"/>
</dbReference>
<feature type="region of interest" description="Disordered" evidence="7">
    <location>
        <begin position="56"/>
        <end position="76"/>
    </location>
</feature>
<evidence type="ECO:0000259" key="10">
    <source>
        <dbReference type="PROSITE" id="PS51504"/>
    </source>
</evidence>
<dbReference type="PROSITE" id="PS50089">
    <property type="entry name" value="ZF_RING_2"/>
    <property type="match status" value="1"/>
</dbReference>
<dbReference type="InterPro" id="IPR001841">
    <property type="entry name" value="Znf_RING"/>
</dbReference>
<dbReference type="EMBL" id="BAAFST010000010">
    <property type="protein sequence ID" value="GAB1294909.1"/>
    <property type="molecule type" value="Genomic_DNA"/>
</dbReference>
<dbReference type="InterPro" id="IPR005818">
    <property type="entry name" value="Histone_H1/H5_H15"/>
</dbReference>
<dbReference type="InterPro" id="IPR038718">
    <property type="entry name" value="SNF2-like_sf"/>
</dbReference>
<dbReference type="SUPFAM" id="SSF46785">
    <property type="entry name" value="Winged helix' DNA-binding domain"/>
    <property type="match status" value="1"/>
</dbReference>
<sequence>MSSRRKRAPPMKADEERQQQLHWNMHEALRKEPLALSVEEQACSDADSSSDCIIIDEDPPDSAVHRDKKRRSETVSILESTGKETPQSVILNVTISPHHVDHSWKALLGEFALQLLPKESLAEHFSEKTLTLTRSESSSQFLIYVHSECKNVEKQENVLQGSAGVCGKGIRVESSFSSDMLQDLTWLQKRRGIKLYQRPEGSHTIKVGIYILEAGLTRLDFLSDASSRMRKFNQLMRRVMEKLHDSIVPDSQQHVLEEDEEDSESEPEGQDIDELYHFVKQTHQQETQSVQVDVQHPALIPVLRPYQREAVNWMLQQERFRSTPAGDNSLHFLWREIVTCDGLKLYYNPYTGWTIKGKYYLRKHKIAYTYSVAEDGRVAGIIRDFPHAGPQLLGGILADEMGLGKTVEVLALILTHTRQDVKQDALTLPEGKVVNYFIPTHCPKGKVKNREIQDTEYEPKEKVHCPPTRVMILTAVKEMNAKKGVSILSIYKYVSSIFRYDVQRNRSLLKRMLKCLIFEGLVKQIKGHGFSGTFTLGKNYKEDVFDKTKKQLKAKAVGSPRKIEKELRKSVNKDTDSEYLPSNTSDDDDPYYYYCTARKSRSKLKKPVLLTQKEKGQSVNLESRVDAPAAGDSASTDARVSESTCGSEDTQTPGAEDGAESPDPAAKDSAQSNTASPCETPDYRFECICGEFDQVGRKPRVQCLKCHLWQHAKCVNYEEKNLKVKPFYCPHCLVAMEPVSTRATLIISPSSICHQWVDEINRHVRSSSLRVLVYQGVKKDGFLQPHFLAEQDIVIITYDVLRSELNYVDIPHSNSEDGRRLRNQKRYMAIPSPLVAVEWWRICLDEAQMVECPTVKAAEMAQRLSGINRWCISGTPVQRGLEDLFGLVVFLGIEPYCVKHWWIRLLYHPYCKKNPQHLYSFIAKIMWRSAKKDVIDQIQIPPQTEEMHWLHFSPVERHFYHRQHEVCCQDAIVKLRKISDWALKLSSLDRRTVSSILYPLLRLRQACCHPQAVRGEFLPLQKSTMTMEELLTSLQKKCGTECEEAHRQLVCALNGLAGIHIIKGEFALAAELYREVLRSSEEHKGKLKTDSLQRLHATHNLMELLGAKHPGIPPTLRDGRLEEEAKQLREHYMSKCNTEVAEAQQALQPVQQSIRELQRKIHSNSPWWLNVMHRAMEYSVDEELVQRVRNEISSNYKQQTDKLSMSEKFRDCRGLQFLLTTQMEELHKFQNLVREAVKKLERPPSREVIESATVCHLRPARLPLNCCVFCKADELFTEYESKLFSNTVKGQTAIFEEMIEDEEGLVDDRAPTTTRGLWATSETERSMKAILSFARSHRFDVEYVDEGGVSMDLFEAWKKEYKLLHEYWMALRNRVSAVDELAMATERLRVRHPKEPKPNPPVHHIIEPHEVEQNRIKLVNDKAVATSQLQKKLGQLLYLTNLEKSQDKTSGGINPEPCPICARQLGKQWAVLTCGHCFCNECTSIIIEQYSVGSHRSSIKCAICRQTTSHKEVSYVFTSEKANQEDDIPVKGSHSTKVEAVVRTLMKIQLRDPGAKALVFSTWQDVLDIISKALTDNNMEFTQISRIKTFQENLSAFKYDPQINILLLPLHTGSNGLTIIEATHVLLVEPILNPAHELQAIGRVHRIGQTKPTIVHRFLIKATIEERMQELE</sequence>
<gene>
    <name evidence="11" type="ORF">APTSU1_001014300</name>
</gene>
<dbReference type="SUPFAM" id="SSF52540">
    <property type="entry name" value="P-loop containing nucleoside triphosphate hydrolases"/>
    <property type="match status" value="3"/>
</dbReference>
<dbReference type="InterPro" id="IPR036390">
    <property type="entry name" value="WH_DNA-bd_sf"/>
</dbReference>
<keyword evidence="2" id="KW-0479">Metal-binding</keyword>
<dbReference type="Pfam" id="PF00538">
    <property type="entry name" value="Linker_histone"/>
    <property type="match status" value="1"/>
</dbReference>
<dbReference type="InterPro" id="IPR048695">
    <property type="entry name" value="SHPRH_helical_2nd"/>
</dbReference>
<dbReference type="CDD" id="cd16569">
    <property type="entry name" value="RING-HC_SHPRH-like"/>
    <property type="match status" value="1"/>
</dbReference>
<dbReference type="SMART" id="SM00490">
    <property type="entry name" value="HELICc"/>
    <property type="match status" value="1"/>
</dbReference>
<accession>A0ABQ0F6N7</accession>
<evidence type="ECO:0000256" key="3">
    <source>
        <dbReference type="ARBA" id="ARBA00022771"/>
    </source>
</evidence>
<feature type="compositionally biased region" description="Basic and acidic residues" evidence="7">
    <location>
        <begin position="561"/>
        <end position="576"/>
    </location>
</feature>
<dbReference type="Gene3D" id="3.40.50.10810">
    <property type="entry name" value="Tandem AAA-ATPase domain"/>
    <property type="match status" value="2"/>
</dbReference>
<evidence type="ECO:0000313" key="12">
    <source>
        <dbReference type="Proteomes" id="UP001623349"/>
    </source>
</evidence>
<feature type="compositionally biased region" description="Acidic residues" evidence="7">
    <location>
        <begin position="257"/>
        <end position="269"/>
    </location>
</feature>
<dbReference type="SMART" id="SM00487">
    <property type="entry name" value="DEXDc"/>
    <property type="match status" value="1"/>
</dbReference>
<dbReference type="InterPro" id="IPR013083">
    <property type="entry name" value="Znf_RING/FYVE/PHD"/>
</dbReference>
<proteinExistence type="predicted"/>
<dbReference type="Proteomes" id="UP001623349">
    <property type="component" value="Unassembled WGS sequence"/>
</dbReference>
<dbReference type="PANTHER" id="PTHR45865:SF1">
    <property type="entry name" value="E3 UBIQUITIN-PROTEIN LIGASE SHPRH"/>
    <property type="match status" value="1"/>
</dbReference>
<keyword evidence="12" id="KW-1185">Reference proteome</keyword>
<dbReference type="InterPro" id="IPR014001">
    <property type="entry name" value="Helicase_ATP-bd"/>
</dbReference>
<keyword evidence="3 6" id="KW-0863">Zinc-finger</keyword>
<evidence type="ECO:0000259" key="9">
    <source>
        <dbReference type="PROSITE" id="PS51194"/>
    </source>
</evidence>
<dbReference type="InterPro" id="IPR027417">
    <property type="entry name" value="P-loop_NTPase"/>
</dbReference>